<dbReference type="AlphaFoldDB" id="A0A6M3IDU1"/>
<gene>
    <name evidence="2" type="ORF">MM415A02068_0003</name>
    <name evidence="1" type="ORF">MM415B02054_0015</name>
</gene>
<proteinExistence type="predicted"/>
<dbReference type="EMBL" id="MT141155">
    <property type="protein sequence ID" value="QJA55388.1"/>
    <property type="molecule type" value="Genomic_DNA"/>
</dbReference>
<name>A0A6M3IDU1_9ZZZZ</name>
<evidence type="ECO:0000313" key="2">
    <source>
        <dbReference type="EMBL" id="QJA74251.1"/>
    </source>
</evidence>
<reference evidence="1" key="1">
    <citation type="submission" date="2020-03" db="EMBL/GenBank/DDBJ databases">
        <title>The deep terrestrial virosphere.</title>
        <authorList>
            <person name="Holmfeldt K."/>
            <person name="Nilsson E."/>
            <person name="Simone D."/>
            <person name="Lopez-Fernandez M."/>
            <person name="Wu X."/>
            <person name="de Brujin I."/>
            <person name="Lundin D."/>
            <person name="Andersson A."/>
            <person name="Bertilsson S."/>
            <person name="Dopson M."/>
        </authorList>
    </citation>
    <scope>NUCLEOTIDE SEQUENCE</scope>
    <source>
        <strain evidence="2">MM415A02068</strain>
        <strain evidence="1">MM415B02054</strain>
    </source>
</reference>
<organism evidence="1">
    <name type="scientific">viral metagenome</name>
    <dbReference type="NCBI Taxonomy" id="1070528"/>
    <lineage>
        <taxon>unclassified sequences</taxon>
        <taxon>metagenomes</taxon>
        <taxon>organismal metagenomes</taxon>
    </lineage>
</organism>
<dbReference type="EMBL" id="MT142085">
    <property type="protein sequence ID" value="QJA74251.1"/>
    <property type="molecule type" value="Genomic_DNA"/>
</dbReference>
<accession>A0A6M3IDU1</accession>
<sequence>MDSIKNWLFYAEDENGDGHYIHDWFFVGTYQDACNYADIHADEFEKKTGGLILKLVIESHGTANKPVEPTGEDRGKT</sequence>
<evidence type="ECO:0000313" key="1">
    <source>
        <dbReference type="EMBL" id="QJA55388.1"/>
    </source>
</evidence>
<protein>
    <submittedName>
        <fullName evidence="1">Uncharacterized protein</fullName>
    </submittedName>
</protein>